<sequence>MQDVVSVPPLTLWPTQETRQSWRYLEAETPVDFTQTVDGAAYSAELLILRKKVVEYRVPLALDGDGYLTATIPAQVGQDMRSCRRIDAAYQITITAPLPDLNVVWQGPVIVQEIAA</sequence>
<accession>A0A844GZZ1</accession>
<dbReference type="Proteomes" id="UP000442533">
    <property type="component" value="Unassembled WGS sequence"/>
</dbReference>
<comment type="caution">
    <text evidence="1">The sequence shown here is derived from an EMBL/GenBank/DDBJ whole genome shotgun (WGS) entry which is preliminary data.</text>
</comment>
<name>A0A844GZZ1_9RHOB</name>
<dbReference type="EMBL" id="WMIF01000006">
    <property type="protein sequence ID" value="MTH34132.1"/>
    <property type="molecule type" value="Genomic_DNA"/>
</dbReference>
<organism evidence="1 2">
    <name type="scientific">Paracoccus limosus</name>
    <dbReference type="NCBI Taxonomy" id="913252"/>
    <lineage>
        <taxon>Bacteria</taxon>
        <taxon>Pseudomonadati</taxon>
        <taxon>Pseudomonadota</taxon>
        <taxon>Alphaproteobacteria</taxon>
        <taxon>Rhodobacterales</taxon>
        <taxon>Paracoccaceae</taxon>
        <taxon>Paracoccus</taxon>
    </lineage>
</organism>
<protein>
    <submittedName>
        <fullName evidence="1">Uncharacterized protein</fullName>
    </submittedName>
</protein>
<dbReference type="AlphaFoldDB" id="A0A844GZZ1"/>
<dbReference type="OrthoDB" id="7780994at2"/>
<reference evidence="1 2" key="1">
    <citation type="submission" date="2019-11" db="EMBL/GenBank/DDBJ databases">
        <authorList>
            <person name="Dong K."/>
        </authorList>
    </citation>
    <scope>NUCLEOTIDE SEQUENCE [LARGE SCALE GENOMIC DNA]</scope>
    <source>
        <strain evidence="1 2">JCM 17370</strain>
    </source>
</reference>
<evidence type="ECO:0000313" key="2">
    <source>
        <dbReference type="Proteomes" id="UP000442533"/>
    </source>
</evidence>
<gene>
    <name evidence="1" type="ORF">GL279_05895</name>
</gene>
<dbReference type="RefSeq" id="WP_155063692.1">
    <property type="nucleotide sequence ID" value="NZ_WMIF01000006.1"/>
</dbReference>
<proteinExistence type="predicted"/>
<keyword evidence="2" id="KW-1185">Reference proteome</keyword>
<evidence type="ECO:0000313" key="1">
    <source>
        <dbReference type="EMBL" id="MTH34132.1"/>
    </source>
</evidence>